<evidence type="ECO:0000313" key="1">
    <source>
        <dbReference type="EMBL" id="KAL1495516.1"/>
    </source>
</evidence>
<proteinExistence type="predicted"/>
<comment type="caution">
    <text evidence="1">The sequence shown here is derived from an EMBL/GenBank/DDBJ whole genome shotgun (WGS) entry which is preliminary data.</text>
</comment>
<name>A0AB34ICM6_PRYPA</name>
<evidence type="ECO:0000313" key="2">
    <source>
        <dbReference type="Proteomes" id="UP001515480"/>
    </source>
</evidence>
<sequence>MLNSRAFLLETAEACLVLGAALLIGCCCQARAATRRACGWLVYPAARSARGWGSQTLSACLEMHAEALAVSRQPHGRRTSSWRAPFAGGRAAVGRILGHLEARANLCYSEMLSFDRHLLLVHAVVPGCLAGRFPLTCYPWSVRPSVPNVCRGHALHVSVPLLLTFRGSARDTISRRDSSEPIRALHEAQPLLDDTTQGSRLRALAYLEAECGCVNNCASSSGYKSNAIRHCATPRTMLPPAVNNMIHDSDYCIVAVRARQK</sequence>
<keyword evidence="2" id="KW-1185">Reference proteome</keyword>
<dbReference type="EMBL" id="JBGBPQ010000032">
    <property type="protein sequence ID" value="KAL1495516.1"/>
    <property type="molecule type" value="Genomic_DNA"/>
</dbReference>
<dbReference type="PROSITE" id="PS51257">
    <property type="entry name" value="PROKAR_LIPOPROTEIN"/>
    <property type="match status" value="1"/>
</dbReference>
<accession>A0AB34ICM6</accession>
<reference evidence="1 2" key="1">
    <citation type="journal article" date="2024" name="Science">
        <title>Giant polyketide synthase enzymes in the biosynthesis of giant marine polyether toxins.</title>
        <authorList>
            <person name="Fallon T.R."/>
            <person name="Shende V.V."/>
            <person name="Wierzbicki I.H."/>
            <person name="Pendleton A.L."/>
            <person name="Watervoot N.F."/>
            <person name="Auber R.P."/>
            <person name="Gonzalez D.J."/>
            <person name="Wisecaver J.H."/>
            <person name="Moore B.S."/>
        </authorList>
    </citation>
    <scope>NUCLEOTIDE SEQUENCE [LARGE SCALE GENOMIC DNA]</scope>
    <source>
        <strain evidence="1 2">12B1</strain>
    </source>
</reference>
<gene>
    <name evidence="1" type="ORF">AB1Y20_016881</name>
</gene>
<organism evidence="1 2">
    <name type="scientific">Prymnesium parvum</name>
    <name type="common">Toxic golden alga</name>
    <dbReference type="NCBI Taxonomy" id="97485"/>
    <lineage>
        <taxon>Eukaryota</taxon>
        <taxon>Haptista</taxon>
        <taxon>Haptophyta</taxon>
        <taxon>Prymnesiophyceae</taxon>
        <taxon>Prymnesiales</taxon>
        <taxon>Prymnesiaceae</taxon>
        <taxon>Prymnesium</taxon>
    </lineage>
</organism>
<dbReference type="Proteomes" id="UP001515480">
    <property type="component" value="Unassembled WGS sequence"/>
</dbReference>
<protein>
    <recommendedName>
        <fullName evidence="3">Secreted protein</fullName>
    </recommendedName>
</protein>
<dbReference type="AlphaFoldDB" id="A0AB34ICM6"/>
<evidence type="ECO:0008006" key="3">
    <source>
        <dbReference type="Google" id="ProtNLM"/>
    </source>
</evidence>